<reference evidence="3 5" key="1">
    <citation type="submission" date="2006-04" db="EMBL/GenBank/DDBJ databases">
        <authorList>
            <person name="Nierman W.C."/>
        </authorList>
    </citation>
    <scope>NUCLEOTIDE SEQUENCE [LARGE SCALE GENOMIC DNA]</scope>
    <source>
        <strain evidence="3 5">DW4/3-1</strain>
    </source>
</reference>
<evidence type="ECO:0000313" key="4">
    <source>
        <dbReference type="Proteomes" id="UP000001351"/>
    </source>
</evidence>
<proteinExistence type="predicted"/>
<keyword evidence="4" id="KW-1185">Reference proteome</keyword>
<dbReference type="STRING" id="378806.STAUR_6229"/>
<sequence length="184" mass="20091">MGIVVARRILPTRVRYELLLQTLVPGTPYDGPRVDALLRERGVTARPDGTRVWHLKAGEVELGELRENGQLVATELRVPLSEKTELVREVVGEALMLAALAEVRLVDPQLGRPVSIQEDGAVADQFLRTARYAGEMLGLPEAVAARYEAPPDGMQAGTKVLLALIAALLSLYFVVSFLLDQLRG</sequence>
<dbReference type="KEGG" id="sur:STAUR_6229"/>
<organism evidence="3 5">
    <name type="scientific">Stigmatella aurantiaca (strain DW4/3-1)</name>
    <dbReference type="NCBI Taxonomy" id="378806"/>
    <lineage>
        <taxon>Bacteria</taxon>
        <taxon>Pseudomonadati</taxon>
        <taxon>Myxococcota</taxon>
        <taxon>Myxococcia</taxon>
        <taxon>Myxococcales</taxon>
        <taxon>Cystobacterineae</taxon>
        <taxon>Archangiaceae</taxon>
        <taxon>Stigmatella</taxon>
    </lineage>
</organism>
<dbReference type="OrthoDB" id="5512104at2"/>
<dbReference type="PATRIC" id="fig|378806.16.peg.8562"/>
<keyword evidence="1" id="KW-1133">Transmembrane helix</keyword>
<dbReference type="HOGENOM" id="CLU_1592809_0_0_7"/>
<accession>Q09BQ5</accession>
<name>Q09BQ5_STIAD</name>
<reference evidence="2 4" key="2">
    <citation type="journal article" date="2011" name="Mol. Biol. Evol.">
        <title>Comparative genomic analysis of fruiting body formation in Myxococcales.</title>
        <authorList>
            <person name="Huntley S."/>
            <person name="Hamann N."/>
            <person name="Wegener-Feldbrugge S."/>
            <person name="Treuner-Lange A."/>
            <person name="Kube M."/>
            <person name="Reinhardt R."/>
            <person name="Klages S."/>
            <person name="Muller R."/>
            <person name="Ronning C.M."/>
            <person name="Nierman W.C."/>
            <person name="Sogaard-Andersen L."/>
        </authorList>
    </citation>
    <scope>NUCLEOTIDE SEQUENCE [LARGE SCALE GENOMIC DNA]</scope>
    <source>
        <strain evidence="2 4">DW4/3-1</strain>
    </source>
</reference>
<keyword evidence="1" id="KW-0472">Membrane</keyword>
<protein>
    <submittedName>
        <fullName evidence="2">Conserved uncharacterized protein</fullName>
    </submittedName>
</protein>
<feature type="transmembrane region" description="Helical" evidence="1">
    <location>
        <begin position="160"/>
        <end position="179"/>
    </location>
</feature>
<dbReference type="EMBL" id="CP002271">
    <property type="protein sequence ID" value="ADO73986.1"/>
    <property type="molecule type" value="Genomic_DNA"/>
</dbReference>
<gene>
    <name evidence="2" type="ordered locus">STAUR_6229</name>
    <name evidence="3" type="ORF">STIAU_6142</name>
</gene>
<keyword evidence="1" id="KW-0812">Transmembrane</keyword>
<evidence type="ECO:0000313" key="3">
    <source>
        <dbReference type="EMBL" id="EAU69118.1"/>
    </source>
</evidence>
<dbReference type="eggNOG" id="ENOG5032B83">
    <property type="taxonomic scope" value="Bacteria"/>
</dbReference>
<dbReference type="EMBL" id="AAMD01000008">
    <property type="protein sequence ID" value="EAU69118.1"/>
    <property type="molecule type" value="Genomic_DNA"/>
</dbReference>
<evidence type="ECO:0000256" key="1">
    <source>
        <dbReference type="SAM" id="Phobius"/>
    </source>
</evidence>
<evidence type="ECO:0000313" key="2">
    <source>
        <dbReference type="EMBL" id="ADO73986.1"/>
    </source>
</evidence>
<dbReference type="Proteomes" id="UP000032702">
    <property type="component" value="Unassembled WGS sequence"/>
</dbReference>
<dbReference type="AlphaFoldDB" id="Q09BQ5"/>
<dbReference type="Proteomes" id="UP000001351">
    <property type="component" value="Chromosome"/>
</dbReference>
<evidence type="ECO:0000313" key="5">
    <source>
        <dbReference type="Proteomes" id="UP000032702"/>
    </source>
</evidence>